<dbReference type="PANTHER" id="PTHR43685">
    <property type="entry name" value="GLYCOSYLTRANSFERASE"/>
    <property type="match status" value="1"/>
</dbReference>
<gene>
    <name evidence="2" type="ORF">DZC52_12305</name>
</gene>
<comment type="caution">
    <text evidence="2">The sequence shown here is derived from an EMBL/GenBank/DDBJ whole genome shotgun (WGS) entry which is preliminary data.</text>
</comment>
<dbReference type="SUPFAM" id="SSF53448">
    <property type="entry name" value="Nucleotide-diphospho-sugar transferases"/>
    <property type="match status" value="1"/>
</dbReference>
<dbReference type="AlphaFoldDB" id="A0A3E1K6C6"/>
<evidence type="ECO:0000313" key="2">
    <source>
        <dbReference type="EMBL" id="RFF29583.1"/>
    </source>
</evidence>
<dbReference type="OrthoDB" id="396512at2"/>
<feature type="domain" description="Glycosyltransferase 2-like" evidence="1">
    <location>
        <begin position="4"/>
        <end position="143"/>
    </location>
</feature>
<name>A0A3E1K6C6_9GAMM</name>
<keyword evidence="3" id="KW-1185">Reference proteome</keyword>
<dbReference type="PANTHER" id="PTHR43685:SF2">
    <property type="entry name" value="GLYCOSYLTRANSFERASE 2-LIKE DOMAIN-CONTAINING PROTEIN"/>
    <property type="match status" value="1"/>
</dbReference>
<evidence type="ECO:0000313" key="3">
    <source>
        <dbReference type="Proteomes" id="UP000260351"/>
    </source>
</evidence>
<dbReference type="EMBL" id="QUZK01000045">
    <property type="protein sequence ID" value="RFF29583.1"/>
    <property type="molecule type" value="Genomic_DNA"/>
</dbReference>
<dbReference type="Proteomes" id="UP000260351">
    <property type="component" value="Unassembled WGS sequence"/>
</dbReference>
<dbReference type="GO" id="GO:0016740">
    <property type="term" value="F:transferase activity"/>
    <property type="evidence" value="ECO:0007669"/>
    <property type="project" value="UniProtKB-KW"/>
</dbReference>
<accession>A0A3E1K6C6</accession>
<dbReference type="InterPro" id="IPR001173">
    <property type="entry name" value="Glyco_trans_2-like"/>
</dbReference>
<sequence length="255" mass="28251">MKISVITATYNSAATIDECLGSIAAQDWQDVEHIVIDGGSTDGTLEVLERTGSRIAQLVSEPDDGIYDALNKGIGLASGDVVGFLHADDVLASDDVLSRIARDFEGGNFGGVYGDLQYVRNDDSGAIVRHWEAGSFSSSRLRWGWMPPHPALYVRREWYERLGAFNTRFRIAADYLCMLKLFSHPEFQAAYLPDVLVRMRVGGASNRSLKNIIRKSREDLEALRATGVGAWGGYGALAWKNLSKIKQFSRARKFR</sequence>
<evidence type="ECO:0000259" key="1">
    <source>
        <dbReference type="Pfam" id="PF00535"/>
    </source>
</evidence>
<dbReference type="RefSeq" id="WP_116651447.1">
    <property type="nucleotide sequence ID" value="NZ_QUZK01000045.1"/>
</dbReference>
<protein>
    <submittedName>
        <fullName evidence="2">Glycosyltransferase</fullName>
    </submittedName>
</protein>
<dbReference type="Gene3D" id="3.90.550.10">
    <property type="entry name" value="Spore Coat Polysaccharide Biosynthesis Protein SpsA, Chain A"/>
    <property type="match status" value="1"/>
</dbReference>
<dbReference type="Pfam" id="PF00535">
    <property type="entry name" value="Glycos_transf_2"/>
    <property type="match status" value="1"/>
</dbReference>
<keyword evidence="2" id="KW-0808">Transferase</keyword>
<proteinExistence type="predicted"/>
<reference evidence="2 3" key="1">
    <citation type="submission" date="2018-08" db="EMBL/GenBank/DDBJ databases">
        <title>Wenzhouxiangella salilacus sp. nov., a novel bacterium isolated from a saline lake in Xinjiang Province, China.</title>
        <authorList>
            <person name="Han S."/>
        </authorList>
    </citation>
    <scope>NUCLEOTIDE SEQUENCE [LARGE SCALE GENOMIC DNA]</scope>
    <source>
        <strain evidence="2 3">XDB06</strain>
    </source>
</reference>
<dbReference type="CDD" id="cd06433">
    <property type="entry name" value="GT_2_WfgS_like"/>
    <property type="match status" value="1"/>
</dbReference>
<organism evidence="2 3">
    <name type="scientific">Wenzhouxiangella sediminis</name>
    <dbReference type="NCBI Taxonomy" id="1792836"/>
    <lineage>
        <taxon>Bacteria</taxon>
        <taxon>Pseudomonadati</taxon>
        <taxon>Pseudomonadota</taxon>
        <taxon>Gammaproteobacteria</taxon>
        <taxon>Chromatiales</taxon>
        <taxon>Wenzhouxiangellaceae</taxon>
        <taxon>Wenzhouxiangella</taxon>
    </lineage>
</organism>
<dbReference type="InterPro" id="IPR029044">
    <property type="entry name" value="Nucleotide-diphossugar_trans"/>
</dbReference>
<dbReference type="InterPro" id="IPR050834">
    <property type="entry name" value="Glycosyltransf_2"/>
</dbReference>